<name>A0ABU6UG00_9FABA</name>
<evidence type="ECO:0000313" key="2">
    <source>
        <dbReference type="EMBL" id="MED6159984.1"/>
    </source>
</evidence>
<dbReference type="PANTHER" id="PTHR37198:SF1">
    <property type="entry name" value="NUCLEOLIN"/>
    <property type="match status" value="1"/>
</dbReference>
<comment type="caution">
    <text evidence="2">The sequence shown here is derived from an EMBL/GenBank/DDBJ whole genome shotgun (WGS) entry which is preliminary data.</text>
</comment>
<accession>A0ABU6UG00</accession>
<protein>
    <submittedName>
        <fullName evidence="2">Uncharacterized protein</fullName>
    </submittedName>
</protein>
<feature type="region of interest" description="Disordered" evidence="1">
    <location>
        <begin position="510"/>
        <end position="529"/>
    </location>
</feature>
<organism evidence="2 3">
    <name type="scientific">Stylosanthes scabra</name>
    <dbReference type="NCBI Taxonomy" id="79078"/>
    <lineage>
        <taxon>Eukaryota</taxon>
        <taxon>Viridiplantae</taxon>
        <taxon>Streptophyta</taxon>
        <taxon>Embryophyta</taxon>
        <taxon>Tracheophyta</taxon>
        <taxon>Spermatophyta</taxon>
        <taxon>Magnoliopsida</taxon>
        <taxon>eudicotyledons</taxon>
        <taxon>Gunneridae</taxon>
        <taxon>Pentapetalae</taxon>
        <taxon>rosids</taxon>
        <taxon>fabids</taxon>
        <taxon>Fabales</taxon>
        <taxon>Fabaceae</taxon>
        <taxon>Papilionoideae</taxon>
        <taxon>50 kb inversion clade</taxon>
        <taxon>dalbergioids sensu lato</taxon>
        <taxon>Dalbergieae</taxon>
        <taxon>Pterocarpus clade</taxon>
        <taxon>Stylosanthes</taxon>
    </lineage>
</organism>
<sequence length="666" mass="73157">MHGACKSKGGVLCSLTSIKLSLFISYTQFRMELEEPEDDEWNWKSSSTDNKYYWSESDGGNGGKGSWVLNLGKKVLVAGLVATSAPIVVPPLFVASAIGVVASVPYAFFLASHACTRTLMSRLLPFPPHHQYHMLLDQDLIGEEHFGIMNSEKYLISSDGSYELGLVKDDESYSPDARHNVSKEDDQEIEEENFSGLMLDDGDVLGDGIGMEGGLSGESNGEQPMSAGHGGVITIEGIDENEVDENVVVEEFKAPFDVTTVFVERFGDKAIEGEIDEEELKRETKGLLEEIRDEGRTDDDGEYVNGIHGDINENKQEIGPVVENSAIACNMHSCNTMEGIIGLIGKEEIDNSLCEQKVPPRTTENKDNIYDCVESNDPIRNVLEDGEVDSTSVMQKSNDPIRDMLEDEEVVSTSVLQKPNDPISSQHETLPAEPVRDSEIDQNCNIPLVEESAEGISGNIVLDVIVGEDPDQVLDGPTLSQGGQLDNNISASVNQEHQLPMYDEILDSSDADSNEVSGENGFDLSDEKAIGPGADTCTIELHEETSVVMVNGHAALIEVTDFSAEEEREQECNRPSEISSGKDAMRPSDEVIFNEESMWKQITVIRKIIGYEDSKQKSCIDELKALYIFTGVEFPAFVKENPYDPSEINEKLHFLMSIVGIKSNAD</sequence>
<evidence type="ECO:0000256" key="1">
    <source>
        <dbReference type="SAM" id="MobiDB-lite"/>
    </source>
</evidence>
<dbReference type="PANTHER" id="PTHR37198">
    <property type="entry name" value="NUCLEOLIN"/>
    <property type="match status" value="1"/>
</dbReference>
<keyword evidence="3" id="KW-1185">Reference proteome</keyword>
<feature type="region of interest" description="Disordered" evidence="1">
    <location>
        <begin position="563"/>
        <end position="584"/>
    </location>
</feature>
<dbReference type="EMBL" id="JASCZI010121131">
    <property type="protein sequence ID" value="MED6159984.1"/>
    <property type="molecule type" value="Genomic_DNA"/>
</dbReference>
<dbReference type="Proteomes" id="UP001341840">
    <property type="component" value="Unassembled WGS sequence"/>
</dbReference>
<proteinExistence type="predicted"/>
<evidence type="ECO:0000313" key="3">
    <source>
        <dbReference type="Proteomes" id="UP001341840"/>
    </source>
</evidence>
<reference evidence="2 3" key="1">
    <citation type="journal article" date="2023" name="Plants (Basel)">
        <title>Bridging the Gap: Combining Genomics and Transcriptomics Approaches to Understand Stylosanthes scabra, an Orphan Legume from the Brazilian Caatinga.</title>
        <authorList>
            <person name="Ferreira-Neto J.R.C."/>
            <person name="da Silva M.D."/>
            <person name="Binneck E."/>
            <person name="de Melo N.F."/>
            <person name="da Silva R.H."/>
            <person name="de Melo A.L.T.M."/>
            <person name="Pandolfi V."/>
            <person name="Bustamante F.O."/>
            <person name="Brasileiro-Vidal A.C."/>
            <person name="Benko-Iseppon A.M."/>
        </authorList>
    </citation>
    <scope>NUCLEOTIDE SEQUENCE [LARGE SCALE GENOMIC DNA]</scope>
    <source>
        <tissue evidence="2">Leaves</tissue>
    </source>
</reference>
<gene>
    <name evidence="2" type="ORF">PIB30_047352</name>
</gene>